<evidence type="ECO:0000313" key="1">
    <source>
        <dbReference type="EMBL" id="MEV4925003.1"/>
    </source>
</evidence>
<proteinExistence type="predicted"/>
<dbReference type="EMBL" id="JBFASG010000019">
    <property type="protein sequence ID" value="MEV4925003.1"/>
    <property type="molecule type" value="Genomic_DNA"/>
</dbReference>
<name>A0ABV3IX61_9ACTN</name>
<comment type="caution">
    <text evidence="1">The sequence shown here is derived from an EMBL/GenBank/DDBJ whole genome shotgun (WGS) entry which is preliminary data.</text>
</comment>
<sequence length="120" mass="13416">MTSEQQQQKVESTGYVRLIERSINEGTFRQLLSSDPDAALKDIGLWVNDPDERALMAERLTESIKSPQPAGEEVACTACLVIVGVAIGTNLSEHELADREIYRREIRARVARVIDGQFED</sequence>
<dbReference type="Proteomes" id="UP001552479">
    <property type="component" value="Unassembled WGS sequence"/>
</dbReference>
<reference evidence="1 2" key="1">
    <citation type="submission" date="2024-06" db="EMBL/GenBank/DDBJ databases">
        <title>The Natural Products Discovery Center: Release of the First 8490 Sequenced Strains for Exploring Actinobacteria Biosynthetic Diversity.</title>
        <authorList>
            <person name="Kalkreuter E."/>
            <person name="Kautsar S.A."/>
            <person name="Yang D."/>
            <person name="Bader C.D."/>
            <person name="Teijaro C.N."/>
            <person name="Fluegel L."/>
            <person name="Davis C.M."/>
            <person name="Simpson J.R."/>
            <person name="Lauterbach L."/>
            <person name="Steele A.D."/>
            <person name="Gui C."/>
            <person name="Meng S."/>
            <person name="Li G."/>
            <person name="Viehrig K."/>
            <person name="Ye F."/>
            <person name="Su P."/>
            <person name="Kiefer A.F."/>
            <person name="Nichols A."/>
            <person name="Cepeda A.J."/>
            <person name="Yan W."/>
            <person name="Fan B."/>
            <person name="Jiang Y."/>
            <person name="Adhikari A."/>
            <person name="Zheng C.-J."/>
            <person name="Schuster L."/>
            <person name="Cowan T.M."/>
            <person name="Smanski M.J."/>
            <person name="Chevrette M.G."/>
            <person name="De Carvalho L.P.S."/>
            <person name="Shen B."/>
        </authorList>
    </citation>
    <scope>NUCLEOTIDE SEQUENCE [LARGE SCALE GENOMIC DNA]</scope>
    <source>
        <strain evidence="1 2">NPDC053791</strain>
    </source>
</reference>
<accession>A0ABV3IX61</accession>
<dbReference type="RefSeq" id="WP_366088835.1">
    <property type="nucleotide sequence ID" value="NZ_JBFASG010000019.1"/>
</dbReference>
<gene>
    <name evidence="1" type="ORF">AB0L03_19540</name>
</gene>
<evidence type="ECO:0000313" key="2">
    <source>
        <dbReference type="Proteomes" id="UP001552479"/>
    </source>
</evidence>
<keyword evidence="2" id="KW-1185">Reference proteome</keyword>
<protein>
    <submittedName>
        <fullName evidence="1">Uncharacterized protein</fullName>
    </submittedName>
</protein>
<organism evidence="1 2">
    <name type="scientific">Streptomyces roseoverticillatus</name>
    <dbReference type="NCBI Taxonomy" id="66429"/>
    <lineage>
        <taxon>Bacteria</taxon>
        <taxon>Bacillati</taxon>
        <taxon>Actinomycetota</taxon>
        <taxon>Actinomycetes</taxon>
        <taxon>Kitasatosporales</taxon>
        <taxon>Streptomycetaceae</taxon>
        <taxon>Streptomyces</taxon>
    </lineage>
</organism>